<evidence type="ECO:0000256" key="10">
    <source>
        <dbReference type="ARBA" id="ARBA00031800"/>
    </source>
</evidence>
<feature type="domain" description="tRNA uridine 5-carboxymethylaminomethyl modification enzyme C-terminal subdomain" evidence="12">
    <location>
        <begin position="526"/>
        <end position="598"/>
    </location>
</feature>
<dbReference type="InterPro" id="IPR036188">
    <property type="entry name" value="FAD/NAD-bd_sf"/>
</dbReference>
<evidence type="ECO:0000256" key="6">
    <source>
        <dbReference type="ARBA" id="ARBA00022694"/>
    </source>
</evidence>
<keyword evidence="11" id="KW-0963">Cytoplasm</keyword>
<dbReference type="Pfam" id="PF13932">
    <property type="entry name" value="SAM_GIDA_C"/>
    <property type="match status" value="1"/>
</dbReference>
<evidence type="ECO:0000256" key="9">
    <source>
        <dbReference type="ARBA" id="ARBA00025948"/>
    </source>
</evidence>
<feature type="binding site" evidence="11">
    <location>
        <begin position="11"/>
        <end position="16"/>
    </location>
    <ligand>
        <name>FAD</name>
        <dbReference type="ChEBI" id="CHEBI:57692"/>
    </ligand>
</feature>
<dbReference type="PANTHER" id="PTHR11806:SF0">
    <property type="entry name" value="PROTEIN MTO1 HOMOLOG, MITOCHONDRIAL"/>
    <property type="match status" value="1"/>
</dbReference>
<dbReference type="InterPro" id="IPR002218">
    <property type="entry name" value="MnmG-rel"/>
</dbReference>
<dbReference type="InterPro" id="IPR044920">
    <property type="entry name" value="MnmG_C_subdom_sf"/>
</dbReference>
<dbReference type="InterPro" id="IPR040131">
    <property type="entry name" value="MnmG_N"/>
</dbReference>
<reference evidence="13 14" key="1">
    <citation type="submission" date="2021-02" db="EMBL/GenBank/DDBJ databases">
        <title>De Novo genome assembly of isolated myxobacteria.</title>
        <authorList>
            <person name="Stevens D.C."/>
        </authorList>
    </citation>
    <scope>NUCLEOTIDE SEQUENCE [LARGE SCALE GENOMIC DNA]</scope>
    <source>
        <strain evidence="14">SCPEA02</strain>
    </source>
</reference>
<keyword evidence="7 11" id="KW-0274">FAD</keyword>
<dbReference type="InterPro" id="IPR047001">
    <property type="entry name" value="MnmG_C_subdom"/>
</dbReference>
<dbReference type="PRINTS" id="PR00411">
    <property type="entry name" value="PNDRDTASEI"/>
</dbReference>
<comment type="function">
    <text evidence="2 11">NAD-binding protein involved in the addition of a carboxymethylaminomethyl (cmnm) group at the wobble position (U34) of certain tRNAs, forming tRNA-cmnm(5)s(2)U34.</text>
</comment>
<evidence type="ECO:0000256" key="11">
    <source>
        <dbReference type="HAMAP-Rule" id="MF_00129"/>
    </source>
</evidence>
<keyword evidence="14" id="KW-1185">Reference proteome</keyword>
<dbReference type="Proteomes" id="UP000662747">
    <property type="component" value="Chromosome"/>
</dbReference>
<comment type="subunit">
    <text evidence="9 11">Homodimer. Heterotetramer of two MnmE and two MnmG subunits.</text>
</comment>
<name>A0ABX7NRU7_9BACT</name>
<comment type="cofactor">
    <cofactor evidence="1 11">
        <name>FAD</name>
        <dbReference type="ChEBI" id="CHEBI:57692"/>
    </cofactor>
</comment>
<dbReference type="Pfam" id="PF01134">
    <property type="entry name" value="GIDA"/>
    <property type="match status" value="1"/>
</dbReference>
<dbReference type="InterPro" id="IPR020595">
    <property type="entry name" value="MnmG-rel_CS"/>
</dbReference>
<evidence type="ECO:0000256" key="8">
    <source>
        <dbReference type="ARBA" id="ARBA00023027"/>
    </source>
</evidence>
<sequence length="615" mass="65625">MGLRYDVIVVGLGHAGCEAALACARMGLATLGLTLKKDRAAVMSCNPAVGGTAKGHLVRELDALGGEMGRAADAAGTHFKTLNGSKGPAVQATRVLCDRDAYSAGMRAVLFSQPNLTVLEGEVSTVVAEGGRVTGVVLGDGTQVEASAVLLTTGTFLQALMHVGEKKEVGGRLGDDAARGLSDSLRALGFTLGRFKTGTPARLARESIDWDAVEPQPGDFPPRPFSWRTKVEVASGAPFPRQPDVVCGITATTVETHQVLRDNLHRSPLYQGEIVGRGPRYCPSLEDKVVRFAARERHQVFLEPEGPASPLVYPAGLSTSLPADVQLTFLRTIPGLEKVEVIRYGYAVEYDYAPPTQLKSTLETKAIAGLYFAGQLNGTSGYEEAAFQGLWAGINAALAVKGEPPLLLGRDEAHGAVLVDDLVTKGVDEPFRMFTSRSEHRLKLREGNADLRLARHGHRVGLLPREALERAEARARAVQDEVSRLKRSGLAAKLKRPEVTYAQLGEGRADWPALTEDVAEEVEVEVKYEGYIAQAARAAAREAEATDRWRIPEGFSFREVRGLSSEAVEKLTAHKPGTVGQAKRIPGLTPAAVSLLLVALKRGSGAAGACGQPVE</sequence>
<dbReference type="RefSeq" id="WP_206723077.1">
    <property type="nucleotide sequence ID" value="NZ_CP071090.1"/>
</dbReference>
<dbReference type="Gene3D" id="1.10.150.570">
    <property type="entry name" value="GidA associated domain, C-terminal subdomain"/>
    <property type="match status" value="1"/>
</dbReference>
<keyword evidence="6 11" id="KW-0819">tRNA processing</keyword>
<organism evidence="13 14">
    <name type="scientific">Pyxidicoccus parkwayensis</name>
    <dbReference type="NCBI Taxonomy" id="2813578"/>
    <lineage>
        <taxon>Bacteria</taxon>
        <taxon>Pseudomonadati</taxon>
        <taxon>Myxococcota</taxon>
        <taxon>Myxococcia</taxon>
        <taxon>Myxococcales</taxon>
        <taxon>Cystobacterineae</taxon>
        <taxon>Myxococcaceae</taxon>
        <taxon>Pyxidicoccus</taxon>
    </lineage>
</organism>
<dbReference type="InterPro" id="IPR049312">
    <property type="entry name" value="GIDA_C_N"/>
</dbReference>
<dbReference type="PROSITE" id="PS01280">
    <property type="entry name" value="GIDA_1"/>
    <property type="match status" value="1"/>
</dbReference>
<evidence type="ECO:0000256" key="1">
    <source>
        <dbReference type="ARBA" id="ARBA00001974"/>
    </source>
</evidence>
<dbReference type="SMART" id="SM01228">
    <property type="entry name" value="GIDA_assoc_3"/>
    <property type="match status" value="1"/>
</dbReference>
<comment type="subcellular location">
    <subcellularLocation>
        <location evidence="11">Cytoplasm</location>
    </subcellularLocation>
</comment>
<comment type="similarity">
    <text evidence="3 11">Belongs to the MnmG family.</text>
</comment>
<dbReference type="PANTHER" id="PTHR11806">
    <property type="entry name" value="GLUCOSE INHIBITED DIVISION PROTEIN A"/>
    <property type="match status" value="1"/>
</dbReference>
<dbReference type="HAMAP" id="MF_00129">
    <property type="entry name" value="MnmG_GidA"/>
    <property type="match status" value="1"/>
</dbReference>
<dbReference type="Pfam" id="PF21680">
    <property type="entry name" value="GIDA_C_1st"/>
    <property type="match status" value="1"/>
</dbReference>
<evidence type="ECO:0000256" key="7">
    <source>
        <dbReference type="ARBA" id="ARBA00022827"/>
    </source>
</evidence>
<keyword evidence="5 11" id="KW-0285">Flavoprotein</keyword>
<dbReference type="Gene3D" id="3.50.50.60">
    <property type="entry name" value="FAD/NAD(P)-binding domain"/>
    <property type="match status" value="2"/>
</dbReference>
<proteinExistence type="inferred from homology"/>
<evidence type="ECO:0000256" key="4">
    <source>
        <dbReference type="ARBA" id="ARBA00020461"/>
    </source>
</evidence>
<dbReference type="SUPFAM" id="SSF51905">
    <property type="entry name" value="FAD/NAD(P)-binding domain"/>
    <property type="match status" value="1"/>
</dbReference>
<dbReference type="EMBL" id="CP071090">
    <property type="protein sequence ID" value="QSQ21500.1"/>
    <property type="molecule type" value="Genomic_DNA"/>
</dbReference>
<feature type="binding site" evidence="11">
    <location>
        <begin position="278"/>
        <end position="292"/>
    </location>
    <ligand>
        <name>NAD(+)</name>
        <dbReference type="ChEBI" id="CHEBI:57540"/>
    </ligand>
</feature>
<evidence type="ECO:0000256" key="2">
    <source>
        <dbReference type="ARBA" id="ARBA00003717"/>
    </source>
</evidence>
<evidence type="ECO:0000313" key="13">
    <source>
        <dbReference type="EMBL" id="QSQ21500.1"/>
    </source>
</evidence>
<comment type="caution">
    <text evidence="11">Lacks conserved residue(s) required for the propagation of feature annotation.</text>
</comment>
<evidence type="ECO:0000256" key="3">
    <source>
        <dbReference type="ARBA" id="ARBA00007653"/>
    </source>
</evidence>
<dbReference type="InterPro" id="IPR026904">
    <property type="entry name" value="MnmG_C"/>
</dbReference>
<gene>
    <name evidence="11 13" type="primary">mnmG</name>
    <name evidence="11" type="synonym">gidA</name>
    <name evidence="13" type="ORF">JY651_41000</name>
</gene>
<dbReference type="InterPro" id="IPR004416">
    <property type="entry name" value="MnmG"/>
</dbReference>
<dbReference type="Gene3D" id="1.10.10.1800">
    <property type="entry name" value="tRNA uridine 5-carboxymethylaminomethyl modification enzyme MnmG/GidA"/>
    <property type="match status" value="1"/>
</dbReference>
<protein>
    <recommendedName>
        <fullName evidence="4 11">tRNA uridine 5-carboxymethylaminomethyl modification enzyme MnmG</fullName>
    </recommendedName>
    <alternativeName>
        <fullName evidence="10 11">Glucose-inhibited division protein A</fullName>
    </alternativeName>
</protein>
<evidence type="ECO:0000259" key="12">
    <source>
        <dbReference type="SMART" id="SM01228"/>
    </source>
</evidence>
<keyword evidence="8 11" id="KW-0520">NAD</keyword>
<evidence type="ECO:0000256" key="5">
    <source>
        <dbReference type="ARBA" id="ARBA00022630"/>
    </source>
</evidence>
<evidence type="ECO:0000313" key="14">
    <source>
        <dbReference type="Proteomes" id="UP000662747"/>
    </source>
</evidence>
<dbReference type="NCBIfam" id="TIGR00136">
    <property type="entry name" value="mnmG_gidA"/>
    <property type="match status" value="1"/>
</dbReference>
<accession>A0ABX7NRU7</accession>